<reference evidence="1" key="1">
    <citation type="submission" date="2020-08" db="EMBL/GenBank/DDBJ databases">
        <title>Multicomponent nature underlies the extraordinary mechanical properties of spider dragline silk.</title>
        <authorList>
            <person name="Kono N."/>
            <person name="Nakamura H."/>
            <person name="Mori M."/>
            <person name="Yoshida Y."/>
            <person name="Ohtoshi R."/>
            <person name="Malay A.D."/>
            <person name="Moran D.A.P."/>
            <person name="Tomita M."/>
            <person name="Numata K."/>
            <person name="Arakawa K."/>
        </authorList>
    </citation>
    <scope>NUCLEOTIDE SEQUENCE</scope>
</reference>
<proteinExistence type="predicted"/>
<protein>
    <submittedName>
        <fullName evidence="1">Uncharacterized protein</fullName>
    </submittedName>
</protein>
<keyword evidence="2" id="KW-1185">Reference proteome</keyword>
<dbReference type="AlphaFoldDB" id="A0A8X6NJ98"/>
<accession>A0A8X6NJ98</accession>
<dbReference type="Proteomes" id="UP000887013">
    <property type="component" value="Unassembled WGS sequence"/>
</dbReference>
<sequence>MVRIFKWPESNRSVRYISYIGDAKYFLSIAASSPYKEGTQVTKLECVVRIQKRIVALLQKLKQTNSKFSDGDSVGRKSRVIDKMIDLIVLWNCSRAKYSTPYKYAKS</sequence>
<name>A0A8X6NJ98_NEPPI</name>
<evidence type="ECO:0000313" key="1">
    <source>
        <dbReference type="EMBL" id="GFT16165.1"/>
    </source>
</evidence>
<evidence type="ECO:0000313" key="2">
    <source>
        <dbReference type="Proteomes" id="UP000887013"/>
    </source>
</evidence>
<dbReference type="EMBL" id="BMAW01058411">
    <property type="protein sequence ID" value="GFT16165.1"/>
    <property type="molecule type" value="Genomic_DNA"/>
</dbReference>
<gene>
    <name evidence="1" type="ORF">NPIL_220791</name>
</gene>
<comment type="caution">
    <text evidence="1">The sequence shown here is derived from an EMBL/GenBank/DDBJ whole genome shotgun (WGS) entry which is preliminary data.</text>
</comment>
<organism evidence="1 2">
    <name type="scientific">Nephila pilipes</name>
    <name type="common">Giant wood spider</name>
    <name type="synonym">Nephila maculata</name>
    <dbReference type="NCBI Taxonomy" id="299642"/>
    <lineage>
        <taxon>Eukaryota</taxon>
        <taxon>Metazoa</taxon>
        <taxon>Ecdysozoa</taxon>
        <taxon>Arthropoda</taxon>
        <taxon>Chelicerata</taxon>
        <taxon>Arachnida</taxon>
        <taxon>Araneae</taxon>
        <taxon>Araneomorphae</taxon>
        <taxon>Entelegynae</taxon>
        <taxon>Araneoidea</taxon>
        <taxon>Nephilidae</taxon>
        <taxon>Nephila</taxon>
    </lineage>
</organism>